<evidence type="ECO:0000256" key="7">
    <source>
        <dbReference type="ARBA" id="ARBA00023244"/>
    </source>
</evidence>
<organism evidence="8 9">
    <name type="scientific">Hymenobacter sediminicola</name>
    <dbReference type="NCBI Taxonomy" id="2761579"/>
    <lineage>
        <taxon>Bacteria</taxon>
        <taxon>Pseudomonadati</taxon>
        <taxon>Bacteroidota</taxon>
        <taxon>Cytophagia</taxon>
        <taxon>Cytophagales</taxon>
        <taxon>Hymenobacteraceae</taxon>
        <taxon>Hymenobacter</taxon>
    </lineage>
</organism>
<evidence type="ECO:0000256" key="2">
    <source>
        <dbReference type="ARBA" id="ARBA00010644"/>
    </source>
</evidence>
<dbReference type="PRINTS" id="PR00073">
    <property type="entry name" value="COPRGNOXDASE"/>
</dbReference>
<dbReference type="InterPro" id="IPR018375">
    <property type="entry name" value="Coprogen_oxidase_CS"/>
</dbReference>
<protein>
    <recommendedName>
        <fullName evidence="4">coproporphyrinogen oxidase</fullName>
        <ecNumber evidence="4">1.3.3.3</ecNumber>
    </recommendedName>
</protein>
<reference evidence="8 9" key="1">
    <citation type="submission" date="2020-08" db="EMBL/GenBank/DDBJ databases">
        <title>Hymenobacter sp. S2-20-2 genome sequencing.</title>
        <authorList>
            <person name="Jin L."/>
        </authorList>
    </citation>
    <scope>NUCLEOTIDE SEQUENCE [LARGE SCALE GENOMIC DNA]</scope>
    <source>
        <strain evidence="8 9">S2-20-2</strain>
    </source>
</reference>
<comment type="similarity">
    <text evidence="2">Belongs to the aerobic coproporphyrinogen-III oxidase family.</text>
</comment>
<accession>A0A7G7WC58</accession>
<dbReference type="GO" id="GO:0004109">
    <property type="term" value="F:coproporphyrinogen oxidase activity"/>
    <property type="evidence" value="ECO:0007669"/>
    <property type="project" value="UniProtKB-EC"/>
</dbReference>
<evidence type="ECO:0000313" key="8">
    <source>
        <dbReference type="EMBL" id="QNH63951.1"/>
    </source>
</evidence>
<dbReference type="PANTHER" id="PTHR10755:SF0">
    <property type="entry name" value="OXYGEN-DEPENDENT COPROPORPHYRINOGEN-III OXIDASE, MITOCHONDRIAL"/>
    <property type="match status" value="1"/>
</dbReference>
<evidence type="ECO:0000256" key="3">
    <source>
        <dbReference type="ARBA" id="ARBA00011738"/>
    </source>
</evidence>
<dbReference type="SUPFAM" id="SSF102886">
    <property type="entry name" value="Coproporphyrinogen III oxidase"/>
    <property type="match status" value="1"/>
</dbReference>
<evidence type="ECO:0000313" key="9">
    <source>
        <dbReference type="Proteomes" id="UP000515489"/>
    </source>
</evidence>
<dbReference type="EC" id="1.3.3.3" evidence="4"/>
<dbReference type="KEGG" id="hsk:H4317_09220"/>
<dbReference type="PROSITE" id="PS01021">
    <property type="entry name" value="COPROGEN_OXIDASE"/>
    <property type="match status" value="1"/>
</dbReference>
<evidence type="ECO:0000256" key="4">
    <source>
        <dbReference type="ARBA" id="ARBA00012869"/>
    </source>
</evidence>
<comment type="subunit">
    <text evidence="3">Homodimer.</text>
</comment>
<dbReference type="GO" id="GO:0006782">
    <property type="term" value="P:protoporphyrinogen IX biosynthetic process"/>
    <property type="evidence" value="ECO:0007669"/>
    <property type="project" value="TreeGrafter"/>
</dbReference>
<dbReference type="NCBIfam" id="NF003727">
    <property type="entry name" value="PRK05330.1"/>
    <property type="match status" value="1"/>
</dbReference>
<evidence type="ECO:0000256" key="6">
    <source>
        <dbReference type="ARBA" id="ARBA00023133"/>
    </source>
</evidence>
<comment type="pathway">
    <text evidence="1">Porphyrin-containing compound metabolism; protoporphyrin-IX biosynthesis; protoporphyrinogen-IX from coproporphyrinogen-III (O2 route): step 1/1.</text>
</comment>
<dbReference type="PANTHER" id="PTHR10755">
    <property type="entry name" value="COPROPORPHYRINOGEN III OXIDASE, MITOCHONDRIAL"/>
    <property type="match status" value="1"/>
</dbReference>
<dbReference type="Pfam" id="PF01218">
    <property type="entry name" value="Coprogen_oxidas"/>
    <property type="match status" value="1"/>
</dbReference>
<dbReference type="InterPro" id="IPR001260">
    <property type="entry name" value="Coprogen_oxidase_aer"/>
</dbReference>
<keyword evidence="9" id="KW-1185">Reference proteome</keyword>
<dbReference type="Gene3D" id="3.40.1500.10">
    <property type="entry name" value="Coproporphyrinogen III oxidase, aerobic"/>
    <property type="match status" value="1"/>
</dbReference>
<proteinExistence type="inferred from homology"/>
<evidence type="ECO:0000256" key="5">
    <source>
        <dbReference type="ARBA" id="ARBA00023002"/>
    </source>
</evidence>
<evidence type="ECO:0000256" key="1">
    <source>
        <dbReference type="ARBA" id="ARBA00005168"/>
    </source>
</evidence>
<keyword evidence="6" id="KW-0350">Heme biosynthesis</keyword>
<keyword evidence="5 8" id="KW-0560">Oxidoreductase</keyword>
<dbReference type="AlphaFoldDB" id="A0A7G7WC58"/>
<dbReference type="InterPro" id="IPR036406">
    <property type="entry name" value="Coprogen_oxidase_aer_sf"/>
</dbReference>
<dbReference type="RefSeq" id="WP_185889826.1">
    <property type="nucleotide sequence ID" value="NZ_CP060202.1"/>
</dbReference>
<dbReference type="Proteomes" id="UP000515489">
    <property type="component" value="Chromosome"/>
</dbReference>
<sequence length="318" mass="36042">MSSASPDFPVPVAAATFRDTVAEWMRQFQDWLCHQLETTDGLGRFQEDAWQHHGGGGGRSRVLTNGNIIEKGGVNFSAVQGTMSEQAARMLLMPNPEYFATGVSVVQHPRSPMVPISHMNVRYFEAGNGEAWFGGGLDLTPIYVDEQQARWFHQQIADACASHNPTYYARFKQWADDYFYLTHRQETRGIGGIFFDRLIVGKDGDREALFAFVRAMGEVFGRTYCELLRQNADLPFTEREKKWQLVRRGRYAEFNLAIDRGTRFGLETGGRTESILMSLPPQAEWHYNLTPEPGSAEAATQAWLRKGVDWFTETPRTA</sequence>
<keyword evidence="7" id="KW-0627">Porphyrin biosynthesis</keyword>
<name>A0A7G7WC58_9BACT</name>
<dbReference type="GO" id="GO:0005737">
    <property type="term" value="C:cytoplasm"/>
    <property type="evidence" value="ECO:0007669"/>
    <property type="project" value="TreeGrafter"/>
</dbReference>
<dbReference type="PIRSF" id="PIRSF000166">
    <property type="entry name" value="Coproporphyri_ox"/>
    <property type="match status" value="1"/>
</dbReference>
<dbReference type="EMBL" id="CP060202">
    <property type="protein sequence ID" value="QNH63951.1"/>
    <property type="molecule type" value="Genomic_DNA"/>
</dbReference>
<gene>
    <name evidence="8" type="primary">hemF</name>
    <name evidence="8" type="ORF">H4317_09220</name>
</gene>